<dbReference type="Proteomes" id="UP001164746">
    <property type="component" value="Chromosome 5"/>
</dbReference>
<reference evidence="1" key="1">
    <citation type="submission" date="2022-11" db="EMBL/GenBank/DDBJ databases">
        <title>Centuries of genome instability and evolution in soft-shell clam transmissible cancer (bioRxiv).</title>
        <authorList>
            <person name="Hart S.F.M."/>
            <person name="Yonemitsu M.A."/>
            <person name="Giersch R.M."/>
            <person name="Beal B.F."/>
            <person name="Arriagada G."/>
            <person name="Davis B.W."/>
            <person name="Ostrander E.A."/>
            <person name="Goff S.P."/>
            <person name="Metzger M.J."/>
        </authorList>
    </citation>
    <scope>NUCLEOTIDE SEQUENCE</scope>
    <source>
        <strain evidence="1">MELC-2E11</strain>
        <tissue evidence="1">Siphon/mantle</tissue>
    </source>
</reference>
<protein>
    <submittedName>
        <fullName evidence="1">Uncharacterized protein</fullName>
    </submittedName>
</protein>
<feature type="non-terminal residue" evidence="1">
    <location>
        <position position="1"/>
    </location>
</feature>
<name>A0ABY7E5C5_MYAAR</name>
<organism evidence="1 2">
    <name type="scientific">Mya arenaria</name>
    <name type="common">Soft-shell clam</name>
    <dbReference type="NCBI Taxonomy" id="6604"/>
    <lineage>
        <taxon>Eukaryota</taxon>
        <taxon>Metazoa</taxon>
        <taxon>Spiralia</taxon>
        <taxon>Lophotrochozoa</taxon>
        <taxon>Mollusca</taxon>
        <taxon>Bivalvia</taxon>
        <taxon>Autobranchia</taxon>
        <taxon>Heteroconchia</taxon>
        <taxon>Euheterodonta</taxon>
        <taxon>Imparidentia</taxon>
        <taxon>Neoheterodontei</taxon>
        <taxon>Myida</taxon>
        <taxon>Myoidea</taxon>
        <taxon>Myidae</taxon>
        <taxon>Mya</taxon>
    </lineage>
</organism>
<sequence>GQSVTPAGQDGSEALLIACCIALGEHILHLCLQLTNFLPLPSNLRYQGGIMGLYGDQPVLRFLVLVRKRLETEETSNLEREHWHQRPAQPCSLWEEEPTHSRCSPWVTSSRPCTVQPSHERSGQGRRSLCSYILRGHPPDGTGKWVSWEQEAACSRSCNTGYDVIVDECCSSGNNRVCLTVPWNIVKPMLTTCTAAVTVVYSAQTACTTVADCTCNAGEVVDCHNDACKCHHGTCDNHCRDFGGCNDTQHAHCNKESVCMLAKAACHDQTLETKTLLRMIR</sequence>
<dbReference type="EMBL" id="CP111016">
    <property type="protein sequence ID" value="WAR04150.1"/>
    <property type="molecule type" value="Genomic_DNA"/>
</dbReference>
<evidence type="ECO:0000313" key="2">
    <source>
        <dbReference type="Proteomes" id="UP001164746"/>
    </source>
</evidence>
<accession>A0ABY7E5C5</accession>
<proteinExistence type="predicted"/>
<keyword evidence="2" id="KW-1185">Reference proteome</keyword>
<gene>
    <name evidence="1" type="ORF">MAR_019519</name>
</gene>
<evidence type="ECO:0000313" key="1">
    <source>
        <dbReference type="EMBL" id="WAR04150.1"/>
    </source>
</evidence>